<dbReference type="Gene3D" id="1.10.30.50">
    <property type="match status" value="1"/>
</dbReference>
<gene>
    <name evidence="3" type="ORF">NCTC12971_00655</name>
    <name evidence="2" type="ORF">NCTC9419_03178</name>
</gene>
<name>A0A447QNK2_SERRU</name>
<reference evidence="2 4" key="1">
    <citation type="submission" date="2018-12" db="EMBL/GenBank/DDBJ databases">
        <authorList>
            <consortium name="Pathogen Informatics"/>
        </authorList>
    </citation>
    <scope>NUCLEOTIDE SEQUENCE [LARGE SCALE GENOMIC DNA]</scope>
    <source>
        <strain evidence="3 5">NCTC12971</strain>
        <strain evidence="2 4">NCTC9419</strain>
    </source>
</reference>
<dbReference type="InterPro" id="IPR003615">
    <property type="entry name" value="HNH_nuc"/>
</dbReference>
<evidence type="ECO:0000313" key="3">
    <source>
        <dbReference type="EMBL" id="VTP60193.1"/>
    </source>
</evidence>
<sequence length="270" mass="31166">MLFSVIAEMDESKWDDKPGEEYHFPKRYAKMLISGTRVVYYKGRLRDRRFREQRLSDEPHYFAIATIANVYPDPNAKRGELYAIVKDFQPFTQPLLAKNHQGYFEKIPANRQSNYWRDGVRPIDQGTFQTIIEHAHLGSVIQPEVDVDTDDNTHLESAASYREGGKISYFNTKYERDPQLRRAAVKLHGVTCCACGFNFKAFYGDYAEGFIHIHHIHPVSEFGGEKEVNPVTDLVPLCANCHSVIHRRKDRTLSVDQLKTMIALNKDVKK</sequence>
<dbReference type="GO" id="GO:0003676">
    <property type="term" value="F:nucleic acid binding"/>
    <property type="evidence" value="ECO:0007669"/>
    <property type="project" value="InterPro"/>
</dbReference>
<keyword evidence="2" id="KW-0540">Nuclease</keyword>
<dbReference type="RefSeq" id="WP_072186182.1">
    <property type="nucleotide sequence ID" value="NZ_CAMIPJ010000002.1"/>
</dbReference>
<dbReference type="GO" id="GO:0004519">
    <property type="term" value="F:endonuclease activity"/>
    <property type="evidence" value="ECO:0007669"/>
    <property type="project" value="UniProtKB-KW"/>
</dbReference>
<dbReference type="Proteomes" id="UP000271603">
    <property type="component" value="Chromosome"/>
</dbReference>
<dbReference type="Pfam" id="PF01844">
    <property type="entry name" value="HNH"/>
    <property type="match status" value="1"/>
</dbReference>
<feature type="domain" description="HNH" evidence="1">
    <location>
        <begin position="195"/>
        <end position="248"/>
    </location>
</feature>
<dbReference type="EMBL" id="LR590463">
    <property type="protein sequence ID" value="VTP60193.1"/>
    <property type="molecule type" value="Genomic_DNA"/>
</dbReference>
<evidence type="ECO:0000259" key="1">
    <source>
        <dbReference type="Pfam" id="PF01844"/>
    </source>
</evidence>
<proteinExistence type="predicted"/>
<organism evidence="2 4">
    <name type="scientific">Serratia rubidaea</name>
    <name type="common">Serratia marinorubra</name>
    <dbReference type="NCBI Taxonomy" id="61652"/>
    <lineage>
        <taxon>Bacteria</taxon>
        <taxon>Pseudomonadati</taxon>
        <taxon>Pseudomonadota</taxon>
        <taxon>Gammaproteobacteria</taxon>
        <taxon>Enterobacterales</taxon>
        <taxon>Yersiniaceae</taxon>
        <taxon>Serratia</taxon>
    </lineage>
</organism>
<evidence type="ECO:0000313" key="2">
    <source>
        <dbReference type="EMBL" id="VEA71614.1"/>
    </source>
</evidence>
<dbReference type="AlphaFoldDB" id="A0A447QNK2"/>
<dbReference type="GeneID" id="61764037"/>
<evidence type="ECO:0000313" key="5">
    <source>
        <dbReference type="Proteomes" id="UP000307968"/>
    </source>
</evidence>
<dbReference type="EMBL" id="LR134155">
    <property type="protein sequence ID" value="VEA71614.1"/>
    <property type="molecule type" value="Genomic_DNA"/>
</dbReference>
<dbReference type="GO" id="GO:0008270">
    <property type="term" value="F:zinc ion binding"/>
    <property type="evidence" value="ECO:0007669"/>
    <property type="project" value="InterPro"/>
</dbReference>
<evidence type="ECO:0000313" key="4">
    <source>
        <dbReference type="Proteomes" id="UP000271603"/>
    </source>
</evidence>
<dbReference type="InterPro" id="IPR002711">
    <property type="entry name" value="HNH"/>
</dbReference>
<keyword evidence="2" id="KW-0378">Hydrolase</keyword>
<protein>
    <submittedName>
        <fullName evidence="2">Predicted restriction endonuclease</fullName>
    </submittedName>
</protein>
<keyword evidence="2" id="KW-0255">Endonuclease</keyword>
<dbReference type="CDD" id="cd00085">
    <property type="entry name" value="HNHc"/>
    <property type="match status" value="1"/>
</dbReference>
<dbReference type="Proteomes" id="UP000307968">
    <property type="component" value="Chromosome"/>
</dbReference>
<accession>A0A447QNK2</accession>